<evidence type="ECO:0000313" key="2">
    <source>
        <dbReference type="Proteomes" id="UP000231960"/>
    </source>
</evidence>
<accession>A0A2M9R3U1</accession>
<name>A0A2M9R3U1_9FLAO</name>
<protein>
    <submittedName>
        <fullName evidence="1">Uncharacterized protein</fullName>
    </submittedName>
</protein>
<dbReference type="Proteomes" id="UP000231960">
    <property type="component" value="Unassembled WGS sequence"/>
</dbReference>
<comment type="caution">
    <text evidence="1">The sequence shown here is derived from an EMBL/GenBank/DDBJ whole genome shotgun (WGS) entry which is preliminary data.</text>
</comment>
<gene>
    <name evidence="1" type="ORF">CDL10_02625</name>
</gene>
<dbReference type="AlphaFoldDB" id="A0A2M9R3U1"/>
<dbReference type="OrthoDB" id="1360987at2"/>
<reference evidence="1 2" key="1">
    <citation type="submission" date="2017-06" db="EMBL/GenBank/DDBJ databases">
        <title>Description of Avrilella dinanensis gen. nov. sp. nov.</title>
        <authorList>
            <person name="Leyer C."/>
            <person name="Sassi M."/>
            <person name="Minet J."/>
            <person name="Kayal S."/>
            <person name="Cattoir V."/>
        </authorList>
    </citation>
    <scope>NUCLEOTIDE SEQUENCE [LARGE SCALE GENOMIC DNA]</scope>
    <source>
        <strain evidence="1 2">UR159</strain>
    </source>
</reference>
<keyword evidence="2" id="KW-1185">Reference proteome</keyword>
<evidence type="ECO:0000313" key="1">
    <source>
        <dbReference type="EMBL" id="PJR03531.1"/>
    </source>
</evidence>
<organism evidence="1 2">
    <name type="scientific">Avrilella dinanensis</name>
    <dbReference type="NCBI Taxonomy" id="2008672"/>
    <lineage>
        <taxon>Bacteria</taxon>
        <taxon>Pseudomonadati</taxon>
        <taxon>Bacteroidota</taxon>
        <taxon>Flavobacteriia</taxon>
        <taxon>Flavobacteriales</taxon>
        <taxon>Flavobacteriaceae</taxon>
        <taxon>Avrilella</taxon>
    </lineage>
</organism>
<proteinExistence type="predicted"/>
<dbReference type="EMBL" id="NIPO01000001">
    <property type="protein sequence ID" value="PJR03531.1"/>
    <property type="molecule type" value="Genomic_DNA"/>
</dbReference>
<dbReference type="RefSeq" id="WP_100677099.1">
    <property type="nucleotide sequence ID" value="NZ_NIPO01000001.1"/>
</dbReference>
<sequence>MKNYFLPVLISLLLCLSCNKDKSEKVVSDTVHYADEELSFAFSTFEEDVNSKIITPTYRIRVESDTVSFEGFMITFSALDEPLKIFINNDTISVQDMFTQNCVESEKIQADYSNMISDIQYYKDYDFILFKALFYPCTGLGCGVNYQVIYHTKSKKSFVFGRFRTGFDMELYYYNDEKTYYLSKSYNGRNIQGIDTIRYELFRVDFSLQELKPLDDIFAETVYDENDNRRIISFTKQWIDE</sequence>